<organism evidence="5">
    <name type="scientific">bioreactor metagenome</name>
    <dbReference type="NCBI Taxonomy" id="1076179"/>
    <lineage>
        <taxon>unclassified sequences</taxon>
        <taxon>metagenomes</taxon>
        <taxon>ecological metagenomes</taxon>
    </lineage>
</organism>
<reference evidence="5" key="1">
    <citation type="submission" date="2019-08" db="EMBL/GenBank/DDBJ databases">
        <authorList>
            <person name="Kucharzyk K."/>
            <person name="Murdoch R.W."/>
            <person name="Higgins S."/>
            <person name="Loffler F."/>
        </authorList>
    </citation>
    <scope>NUCLEOTIDE SEQUENCE</scope>
</reference>
<dbReference type="GO" id="GO:0003700">
    <property type="term" value="F:DNA-binding transcription factor activity"/>
    <property type="evidence" value="ECO:0007669"/>
    <property type="project" value="InterPro"/>
</dbReference>
<dbReference type="EMBL" id="VSSQ01022158">
    <property type="protein sequence ID" value="MPM68258.1"/>
    <property type="molecule type" value="Genomic_DNA"/>
</dbReference>
<dbReference type="PROSITE" id="PS01124">
    <property type="entry name" value="HTH_ARAC_FAMILY_2"/>
    <property type="match status" value="1"/>
</dbReference>
<accession>A0A645BT59</accession>
<protein>
    <submittedName>
        <fullName evidence="5">Arabinose operon regulatory protein</fullName>
    </submittedName>
</protein>
<comment type="caution">
    <text evidence="5">The sequence shown here is derived from an EMBL/GenBank/DDBJ whole genome shotgun (WGS) entry which is preliminary data.</text>
</comment>
<dbReference type="PRINTS" id="PR00032">
    <property type="entry name" value="HTHARAC"/>
</dbReference>
<gene>
    <name evidence="5" type="primary">araC_10</name>
    <name evidence="5" type="ORF">SDC9_115189</name>
</gene>
<dbReference type="SMART" id="SM00342">
    <property type="entry name" value="HTH_ARAC"/>
    <property type="match status" value="1"/>
</dbReference>
<evidence type="ECO:0000259" key="4">
    <source>
        <dbReference type="PROSITE" id="PS01124"/>
    </source>
</evidence>
<dbReference type="GO" id="GO:0043565">
    <property type="term" value="F:sequence-specific DNA binding"/>
    <property type="evidence" value="ECO:0007669"/>
    <property type="project" value="InterPro"/>
</dbReference>
<keyword evidence="3" id="KW-0804">Transcription</keyword>
<dbReference type="Pfam" id="PF12833">
    <property type="entry name" value="HTH_18"/>
    <property type="match status" value="1"/>
</dbReference>
<feature type="domain" description="HTH araC/xylS-type" evidence="4">
    <location>
        <begin position="1"/>
        <end position="93"/>
    </location>
</feature>
<sequence length="97" mass="11424">MRENIENNLTLNIMAKHFNISVSHFCALFQKETKVSPMKYFITLKIEKACQYLELSHMKIADIFPKLGFKDGAYFNRMFSKVMGISPSKFREREQHS</sequence>
<dbReference type="PANTHER" id="PTHR43280">
    <property type="entry name" value="ARAC-FAMILY TRANSCRIPTIONAL REGULATOR"/>
    <property type="match status" value="1"/>
</dbReference>
<evidence type="ECO:0000256" key="2">
    <source>
        <dbReference type="ARBA" id="ARBA00023125"/>
    </source>
</evidence>
<dbReference type="Gene3D" id="1.10.10.60">
    <property type="entry name" value="Homeodomain-like"/>
    <property type="match status" value="2"/>
</dbReference>
<dbReference type="InterPro" id="IPR018060">
    <property type="entry name" value="HTH_AraC"/>
</dbReference>
<keyword evidence="2" id="KW-0238">DNA-binding</keyword>
<evidence type="ECO:0000313" key="5">
    <source>
        <dbReference type="EMBL" id="MPM68258.1"/>
    </source>
</evidence>
<proteinExistence type="predicted"/>
<name>A0A645BT59_9ZZZZ</name>
<evidence type="ECO:0000256" key="1">
    <source>
        <dbReference type="ARBA" id="ARBA00023015"/>
    </source>
</evidence>
<dbReference type="InterPro" id="IPR009057">
    <property type="entry name" value="Homeodomain-like_sf"/>
</dbReference>
<evidence type="ECO:0000256" key="3">
    <source>
        <dbReference type="ARBA" id="ARBA00023163"/>
    </source>
</evidence>
<dbReference type="AlphaFoldDB" id="A0A645BT59"/>
<dbReference type="InterPro" id="IPR020449">
    <property type="entry name" value="Tscrpt_reg_AraC-type_HTH"/>
</dbReference>
<dbReference type="PANTHER" id="PTHR43280:SF30">
    <property type="entry name" value="MMSAB OPERON REGULATORY PROTEIN"/>
    <property type="match status" value="1"/>
</dbReference>
<dbReference type="SUPFAM" id="SSF46689">
    <property type="entry name" value="Homeodomain-like"/>
    <property type="match status" value="2"/>
</dbReference>
<keyword evidence="1" id="KW-0805">Transcription regulation</keyword>